<dbReference type="RefSeq" id="WP_066533878.1">
    <property type="nucleotide sequence ID" value="NZ_JAOBYP010000007.1"/>
</dbReference>
<protein>
    <submittedName>
        <fullName evidence="3">DUF349 domain-containing protein</fullName>
    </submittedName>
</protein>
<gene>
    <name evidence="3" type="ORF">CRM82_17890</name>
</gene>
<feature type="compositionally biased region" description="Basic and acidic residues" evidence="2">
    <location>
        <begin position="674"/>
        <end position="692"/>
    </location>
</feature>
<sequence length="847" mass="91680">MSEAPEVNPTPAKTPEAHPLDAVTGGAFSAETSGDRAARLRDWLATSPAHDVLQEVFKEMNARDKGAARVVRERLDELRRAKDQDAIAVEWVAKAQALLAQPALNLADAAAWQRDAAKAGAPLSREPLAGFKAQLAERIKAAEDLQHRVQVQKEAAVLLSQRIEVLSTKSWKDAAAVQEALSADVARWQEQAQALTEDAAWPSLDARLAQQLTSSRDQLRVVWDAFVSALAVTQAAADNAEAALPPVPVWADEIRVGRGLPAELAADAPAAKPAKGDAPVKAAAVVLQAAQVLQPLVGTEEDKTAAIAGLRAALRQHGRALDAEVIQQMDALLVQAGDARGWKPQAVDAEREALIAKAKGLVDRPEGQTLGGRKVQETLRQLREQWKLLDQGAVPNHGLWKQFDEACNTAYKLVEGWLDKLRTESAQHKASRTTLIEELRAWGQSVKDSKDWKGMARSLRQFSERWREGGHVGEKLYAELQQQWRQAINEAEAPLQQAQKDSLQRRQAMIEEAQALGAAPALQIAAIKALQQRWQAEAQEVPVDRRQEQKLWDAFRKPLDEAFSRKPAERGERGSRAVNLESLSAHDRAVLEASQQLEAANAEGDAQKIRAALTALEEALRAAPAAEAAQPAAAAAPAAPVATDRPVKAVRGDDRPGMRKEAPAAAAGGRKPGPRQDRGDRGDRGDRFERPARGPRLGDAAFRAQREAQEHAQSALRKLTAQAHGEALTQLMEAWSKRDAALVPPAQELGKLSNASRNSWHAAVGAAAKGEAAESLLRLEMAADVPTPADQLSARRALQLQLLTNRKATDPRTTWEQDVAAVLAAERSDSAAQRLQSALKALLRGSK</sequence>
<dbReference type="STRING" id="1219032.GCA_001515545_00937"/>
<evidence type="ECO:0000256" key="2">
    <source>
        <dbReference type="SAM" id="MobiDB-lite"/>
    </source>
</evidence>
<dbReference type="Proteomes" id="UP000220246">
    <property type="component" value="Unassembled WGS sequence"/>
</dbReference>
<evidence type="ECO:0000313" key="3">
    <source>
        <dbReference type="EMBL" id="PEH90209.1"/>
    </source>
</evidence>
<dbReference type="Pfam" id="PF03993">
    <property type="entry name" value="DUF349"/>
    <property type="match status" value="1"/>
</dbReference>
<evidence type="ECO:0000313" key="4">
    <source>
        <dbReference type="Proteomes" id="UP000220246"/>
    </source>
</evidence>
<keyword evidence="4" id="KW-1185">Reference proteome</keyword>
<dbReference type="EMBL" id="PDEA01000001">
    <property type="protein sequence ID" value="PEH90209.1"/>
    <property type="molecule type" value="Genomic_DNA"/>
</dbReference>
<feature type="compositionally biased region" description="Low complexity" evidence="2">
    <location>
        <begin position="630"/>
        <end position="642"/>
    </location>
</feature>
<keyword evidence="1" id="KW-0175">Coiled coil</keyword>
<evidence type="ECO:0000256" key="1">
    <source>
        <dbReference type="SAM" id="Coils"/>
    </source>
</evidence>
<reference evidence="4" key="1">
    <citation type="submission" date="2017-09" db="EMBL/GenBank/DDBJ databases">
        <title>FDA dAtabase for Regulatory Grade micrObial Sequences (FDA-ARGOS): Supporting development and validation of Infectious Disease Dx tests.</title>
        <authorList>
            <person name="Minogue T."/>
            <person name="Wolcott M."/>
            <person name="Wasieloski L."/>
            <person name="Aguilar W."/>
            <person name="Moore D."/>
            <person name="Tallon L."/>
            <person name="Sadzewicz L."/>
            <person name="Ott S."/>
            <person name="Zhao X."/>
            <person name="Nagaraj S."/>
            <person name="Vavikolanu K."/>
            <person name="Aluvathingal J."/>
            <person name="Nadendla S."/>
            <person name="Sichtig H."/>
        </authorList>
    </citation>
    <scope>NUCLEOTIDE SEQUENCE [LARGE SCALE GENOMIC DNA]</scope>
    <source>
        <strain evidence="4">FDAARGOS_394</strain>
    </source>
</reference>
<proteinExistence type="predicted"/>
<name>A0A2A7UXZ1_COMTR</name>
<dbReference type="InterPro" id="IPR007139">
    <property type="entry name" value="DUF349"/>
</dbReference>
<comment type="caution">
    <text evidence="3">The sequence shown here is derived from an EMBL/GenBank/DDBJ whole genome shotgun (WGS) entry which is preliminary data.</text>
</comment>
<dbReference type="OrthoDB" id="5523335at2"/>
<dbReference type="AlphaFoldDB" id="A0A2A7UXZ1"/>
<feature type="compositionally biased region" description="Basic and acidic residues" evidence="2">
    <location>
        <begin position="645"/>
        <end position="662"/>
    </location>
</feature>
<feature type="coiled-coil region" evidence="1">
    <location>
        <begin position="583"/>
        <end position="619"/>
    </location>
</feature>
<organism evidence="3 4">
    <name type="scientific">Comamonas terrigena</name>
    <dbReference type="NCBI Taxonomy" id="32013"/>
    <lineage>
        <taxon>Bacteria</taxon>
        <taxon>Pseudomonadati</taxon>
        <taxon>Pseudomonadota</taxon>
        <taxon>Betaproteobacteria</taxon>
        <taxon>Burkholderiales</taxon>
        <taxon>Comamonadaceae</taxon>
        <taxon>Comamonas</taxon>
    </lineage>
</organism>
<dbReference type="GeneID" id="80802500"/>
<feature type="region of interest" description="Disordered" evidence="2">
    <location>
        <begin position="1"/>
        <end position="33"/>
    </location>
</feature>
<accession>A0A2A7UXZ1</accession>
<feature type="region of interest" description="Disordered" evidence="2">
    <location>
        <begin position="630"/>
        <end position="698"/>
    </location>
</feature>